<keyword evidence="3" id="KW-1185">Reference proteome</keyword>
<accession>E6ZS91</accession>
<feature type="signal peptide" evidence="1">
    <location>
        <begin position="1"/>
        <end position="24"/>
    </location>
</feature>
<sequence>MRLLLQRPHLVLSVLLLSLSLCYCVRRDDGSLGTFSDLSISEELQRAEQAREHIQAIEWAHGLPVGWFTTVVGRTDDGTRRARAHINRRGSRFSLLIPADDAGRGTVYSVFRIVHPQTLREIRAVMMIKVANGQRGELIGEAHFPQHLTRDQAEDAQLMLEQRADWYPPDIARRYGRFAMQL</sequence>
<dbReference type="Proteomes" id="UP000008867">
    <property type="component" value="Chromosome 19"/>
</dbReference>
<protein>
    <submittedName>
        <fullName evidence="2">Uncharacterized protein</fullName>
    </submittedName>
</protein>
<gene>
    <name evidence="2" type="ORF">sr10075</name>
</gene>
<evidence type="ECO:0000256" key="1">
    <source>
        <dbReference type="SAM" id="SignalP"/>
    </source>
</evidence>
<evidence type="ECO:0000313" key="2">
    <source>
        <dbReference type="EMBL" id="CBQ70098.1"/>
    </source>
</evidence>
<keyword evidence="1" id="KW-0732">Signal</keyword>
<reference evidence="2 3" key="1">
    <citation type="journal article" date="2010" name="Science">
        <title>Pathogenicity determinants in smut fungi revealed by genome comparison.</title>
        <authorList>
            <person name="Schirawski J."/>
            <person name="Mannhaupt G."/>
            <person name="Muench K."/>
            <person name="Brefort T."/>
            <person name="Schipper K."/>
            <person name="Doehlemann G."/>
            <person name="Di Stasio M."/>
            <person name="Roessel N."/>
            <person name="Mendoza-Mendoza A."/>
            <person name="Pester D."/>
            <person name="Mueller O."/>
            <person name="Winterberg B."/>
            <person name="Meyer E."/>
            <person name="Ghareeb H."/>
            <person name="Wollenberg T."/>
            <person name="Muensterkoetter M."/>
            <person name="Wong P."/>
            <person name="Walter M."/>
            <person name="Stukenbrock E."/>
            <person name="Gueldener U."/>
            <person name="Kahmann R."/>
        </authorList>
    </citation>
    <scope>NUCLEOTIDE SEQUENCE [LARGE SCALE GENOMIC DNA]</scope>
    <source>
        <strain evidence="3">SRZ2</strain>
    </source>
</reference>
<proteinExistence type="predicted"/>
<dbReference type="AlphaFoldDB" id="E6ZS91"/>
<dbReference type="EMBL" id="FQ311440">
    <property type="protein sequence ID" value="CBQ70098.1"/>
    <property type="molecule type" value="Genomic_DNA"/>
</dbReference>
<evidence type="ECO:0000313" key="3">
    <source>
        <dbReference type="Proteomes" id="UP000008867"/>
    </source>
</evidence>
<organism evidence="2 3">
    <name type="scientific">Sporisorium reilianum (strain SRZ2)</name>
    <name type="common">Maize head smut fungus</name>
    <dbReference type="NCBI Taxonomy" id="999809"/>
    <lineage>
        <taxon>Eukaryota</taxon>
        <taxon>Fungi</taxon>
        <taxon>Dikarya</taxon>
        <taxon>Basidiomycota</taxon>
        <taxon>Ustilaginomycotina</taxon>
        <taxon>Ustilaginomycetes</taxon>
        <taxon>Ustilaginales</taxon>
        <taxon>Ustilaginaceae</taxon>
        <taxon>Sporisorium</taxon>
    </lineage>
</organism>
<dbReference type="HOGENOM" id="CLU_126693_0_0_1"/>
<dbReference type="VEuPathDB" id="FungiDB:sr10075"/>
<dbReference type="eggNOG" id="ENOG502T7TZ">
    <property type="taxonomic scope" value="Eukaryota"/>
</dbReference>
<name>E6ZS91_SPORE</name>
<feature type="chain" id="PRO_5003216546" evidence="1">
    <location>
        <begin position="25"/>
        <end position="182"/>
    </location>
</feature>
<dbReference type="OrthoDB" id="2556088at2759"/>